<keyword evidence="2" id="KW-1185">Reference proteome</keyword>
<evidence type="ECO:0000313" key="2">
    <source>
        <dbReference type="Proteomes" id="UP001163321"/>
    </source>
</evidence>
<name>A0ACC0WQR0_9STRA</name>
<evidence type="ECO:0000313" key="1">
    <source>
        <dbReference type="EMBL" id="KAI9920927.1"/>
    </source>
</evidence>
<protein>
    <submittedName>
        <fullName evidence="1">Uncharacterized protein</fullName>
    </submittedName>
</protein>
<gene>
    <name evidence="1" type="ORF">PsorP6_000612</name>
</gene>
<dbReference type="Proteomes" id="UP001163321">
    <property type="component" value="Chromosome 1"/>
</dbReference>
<organism evidence="1 2">
    <name type="scientific">Peronosclerospora sorghi</name>
    <dbReference type="NCBI Taxonomy" id="230839"/>
    <lineage>
        <taxon>Eukaryota</taxon>
        <taxon>Sar</taxon>
        <taxon>Stramenopiles</taxon>
        <taxon>Oomycota</taxon>
        <taxon>Peronosporomycetes</taxon>
        <taxon>Peronosporales</taxon>
        <taxon>Peronosporaceae</taxon>
        <taxon>Peronosclerospora</taxon>
    </lineage>
</organism>
<reference evidence="1 2" key="1">
    <citation type="journal article" date="2022" name="bioRxiv">
        <title>The genome of the oomycete Peronosclerospora sorghi, a cosmopolitan pathogen of maize and sorghum, is inflated with dispersed pseudogenes.</title>
        <authorList>
            <person name="Fletcher K."/>
            <person name="Martin F."/>
            <person name="Isakeit T."/>
            <person name="Cavanaugh K."/>
            <person name="Magill C."/>
            <person name="Michelmore R."/>
        </authorList>
    </citation>
    <scope>NUCLEOTIDE SEQUENCE [LARGE SCALE GENOMIC DNA]</scope>
    <source>
        <strain evidence="1">P6</strain>
    </source>
</reference>
<dbReference type="EMBL" id="CM047580">
    <property type="protein sequence ID" value="KAI9920927.1"/>
    <property type="molecule type" value="Genomic_DNA"/>
</dbReference>
<sequence>MARQTARTARVNDPRRRNGATTTRANDVLNHRDDSSRSSRSVAPPYRTARDADDAMAASPASTLPRAAFPSPPGRADPDATLRMERVYEQVARPKAQAAAAPSCDALGRATTTESEGLLQCLRSSRQSQTSQRAAGRTQDKSTDDRALVLSILPRPKERRRGREDVKKVGFSPVPSYLAASGSSSSRVRDHRVGDMVHTGPCRRQDPDDERRQGKQERRKRKERGSLRRGASHEDKGATLLDVDDATVQYIDAVLVKPDTQVFNKYTRFFLDPKLEMLYQDFTAIYWFGRARWHVILWILVHLFVNSIFYALPRSEVAGMEQFILTYDSLSSIFQWTYIPIALPFAALPSDYNPFQTRWRSWVCLIIICFNLTFQVWLADASRLASSSYAEVVHNHLSCDPANSRLVSTFAGMNKSSSREAGLNHDIIIQALASLDAEQRNLAMDVTHVCSDTLVQALMAFVSLFSFLFVISIRLEFVQVVVVAVTGATIYAIVVSAFVLELQWIITFTFGTAVILLLILSYSSDRTNRRSFLSNFLVEKENENLKSSLKQAEAALQNDAAHADEERAVARILAAPEMRHLEMVHIPFAELTFLQAIGCGSMGDVIKARYFGTLVVCKRMRREHIVESGGSRLATHETFPDESALAGFRDEIELMSCLRHPNIVQFIGASWDNASNLCIVMEYLENGDMHRVLHSRLGRNFTWADPLLKMAVDVVQGMLYLHSQERPVVHRDLKSVNILCSATFGCKVGDFGLSRRYKKGVDALTTLVGTPFWLAPEIIRSERYGPEADVYSFGIVLTELETRCTPYHDVDETGLKVLMRVAHKGLRPSLPSTCLPQRRRLIEDCLEDLPGCRPTFAQVLSRLQGPVLLEIEGHVAVQPDLERRVLLRRHQERRSL</sequence>
<accession>A0ACC0WQR0</accession>
<proteinExistence type="predicted"/>
<comment type="caution">
    <text evidence="1">The sequence shown here is derived from an EMBL/GenBank/DDBJ whole genome shotgun (WGS) entry which is preliminary data.</text>
</comment>